<organism evidence="2 3">
    <name type="scientific">Protopolystoma xenopodis</name>
    <dbReference type="NCBI Taxonomy" id="117903"/>
    <lineage>
        <taxon>Eukaryota</taxon>
        <taxon>Metazoa</taxon>
        <taxon>Spiralia</taxon>
        <taxon>Lophotrochozoa</taxon>
        <taxon>Platyhelminthes</taxon>
        <taxon>Monogenea</taxon>
        <taxon>Polyopisthocotylea</taxon>
        <taxon>Polystomatidea</taxon>
        <taxon>Polystomatidae</taxon>
        <taxon>Protopolystoma</taxon>
    </lineage>
</organism>
<protein>
    <submittedName>
        <fullName evidence="2">Uncharacterized protein</fullName>
    </submittedName>
</protein>
<evidence type="ECO:0000256" key="1">
    <source>
        <dbReference type="SAM" id="MobiDB-lite"/>
    </source>
</evidence>
<evidence type="ECO:0000313" key="3">
    <source>
        <dbReference type="Proteomes" id="UP000784294"/>
    </source>
</evidence>
<sequence>MPAKRLGMCHVHGPILAMMMHLIDSGLEALKQSTSSKRNDDYADYCIPLEARDPVIPLSLSTLPPSDSSGYFDHPISDVDYANLTPRHIVADILSGVSGGGLPAASRLAAGGDAEMDDYLVPIEPPTEPLLPPTTSSNSEDTSERG</sequence>
<dbReference type="EMBL" id="CAAALY010253948">
    <property type="protein sequence ID" value="VEL37081.1"/>
    <property type="molecule type" value="Genomic_DNA"/>
</dbReference>
<dbReference type="AlphaFoldDB" id="A0A3S5B5H5"/>
<keyword evidence="3" id="KW-1185">Reference proteome</keyword>
<feature type="compositionally biased region" description="Pro residues" evidence="1">
    <location>
        <begin position="123"/>
        <end position="132"/>
    </location>
</feature>
<comment type="caution">
    <text evidence="2">The sequence shown here is derived from an EMBL/GenBank/DDBJ whole genome shotgun (WGS) entry which is preliminary data.</text>
</comment>
<reference evidence="2" key="1">
    <citation type="submission" date="2018-11" db="EMBL/GenBank/DDBJ databases">
        <authorList>
            <consortium name="Pathogen Informatics"/>
        </authorList>
    </citation>
    <scope>NUCLEOTIDE SEQUENCE</scope>
</reference>
<proteinExistence type="predicted"/>
<gene>
    <name evidence="2" type="ORF">PXEA_LOCUS30521</name>
</gene>
<evidence type="ECO:0000313" key="2">
    <source>
        <dbReference type="EMBL" id="VEL37081.1"/>
    </source>
</evidence>
<name>A0A3S5B5H5_9PLAT</name>
<feature type="region of interest" description="Disordered" evidence="1">
    <location>
        <begin position="116"/>
        <end position="146"/>
    </location>
</feature>
<dbReference type="Proteomes" id="UP000784294">
    <property type="component" value="Unassembled WGS sequence"/>
</dbReference>
<accession>A0A3S5B5H5</accession>